<dbReference type="OrthoDB" id="5148094at2"/>
<proteinExistence type="predicted"/>
<evidence type="ECO:0000256" key="1">
    <source>
        <dbReference type="SAM" id="MobiDB-lite"/>
    </source>
</evidence>
<keyword evidence="3" id="KW-1185">Reference proteome</keyword>
<dbReference type="RefSeq" id="WP_100421436.1">
    <property type="nucleotide sequence ID" value="NZ_BOOX01000009.1"/>
</dbReference>
<protein>
    <submittedName>
        <fullName evidence="2">Uncharacterized protein</fullName>
    </submittedName>
</protein>
<reference evidence="2 3" key="1">
    <citation type="submission" date="2017-11" db="EMBL/GenBank/DDBJ databases">
        <title>Genomic Encyclopedia of Archaeal and Bacterial Type Strains, Phase II (KMG-II): From Individual Species to Whole Genera.</title>
        <authorList>
            <person name="Goeker M."/>
        </authorList>
    </citation>
    <scope>NUCLEOTIDE SEQUENCE [LARGE SCALE GENOMIC DNA]</scope>
    <source>
        <strain evidence="2 3">DSM 25478</strain>
    </source>
</reference>
<name>A0A2M9CYI5_9CELL</name>
<feature type="region of interest" description="Disordered" evidence="1">
    <location>
        <begin position="1"/>
        <end position="46"/>
    </location>
</feature>
<dbReference type="Proteomes" id="UP000231693">
    <property type="component" value="Unassembled WGS sequence"/>
</dbReference>
<sequence length="68" mass="7370">MSTVPGEESFHDAGLTPPDDRVVDAARDPLEHRPDEPRPDLDGLADEADVVEQAAEVPEEDPDDAPPR</sequence>
<dbReference type="EMBL" id="PGFE01000001">
    <property type="protein sequence ID" value="PJJ76970.1"/>
    <property type="molecule type" value="Genomic_DNA"/>
</dbReference>
<accession>A0A2M9CYI5</accession>
<comment type="caution">
    <text evidence="2">The sequence shown here is derived from an EMBL/GenBank/DDBJ whole genome shotgun (WGS) entry which is preliminary data.</text>
</comment>
<dbReference type="AlphaFoldDB" id="A0A2M9CYI5"/>
<feature type="compositionally biased region" description="Basic and acidic residues" evidence="1">
    <location>
        <begin position="18"/>
        <end position="41"/>
    </location>
</feature>
<evidence type="ECO:0000313" key="2">
    <source>
        <dbReference type="EMBL" id="PJJ76970.1"/>
    </source>
</evidence>
<gene>
    <name evidence="2" type="ORF">CLV28_0182</name>
</gene>
<evidence type="ECO:0000313" key="3">
    <source>
        <dbReference type="Proteomes" id="UP000231693"/>
    </source>
</evidence>
<organism evidence="2 3">
    <name type="scientific">Sediminihabitans luteus</name>
    <dbReference type="NCBI Taxonomy" id="1138585"/>
    <lineage>
        <taxon>Bacteria</taxon>
        <taxon>Bacillati</taxon>
        <taxon>Actinomycetota</taxon>
        <taxon>Actinomycetes</taxon>
        <taxon>Micrococcales</taxon>
        <taxon>Cellulomonadaceae</taxon>
        <taxon>Sediminihabitans</taxon>
    </lineage>
</organism>